<organism evidence="2 3">
    <name type="scientific">Nitrosomonas europaea (strain ATCC 19718 / CIP 103999 / KCTC 2705 / NBRC 14298)</name>
    <dbReference type="NCBI Taxonomy" id="228410"/>
    <lineage>
        <taxon>Bacteria</taxon>
        <taxon>Pseudomonadati</taxon>
        <taxon>Pseudomonadota</taxon>
        <taxon>Betaproteobacteria</taxon>
        <taxon>Nitrosomonadales</taxon>
        <taxon>Nitrosomonadaceae</taxon>
        <taxon>Nitrosomonas</taxon>
    </lineage>
</organism>
<name>Q82T52_NITEU</name>
<dbReference type="InterPro" id="IPR038610">
    <property type="entry name" value="FliK-like_C_sf"/>
</dbReference>
<dbReference type="eggNOG" id="COG3144">
    <property type="taxonomic scope" value="Bacteria"/>
</dbReference>
<reference evidence="2 3" key="1">
    <citation type="journal article" date="2003" name="J. Bacteriol.">
        <title>Complete genome sequence of the ammonia-oxidizing bacterium and obligate chemolithoautotroph Nitrosomonas europaea.</title>
        <authorList>
            <person name="Chain P."/>
            <person name="Lamerdin J."/>
            <person name="Larimer F."/>
            <person name="Regala W."/>
            <person name="Land M."/>
            <person name="Hauser L."/>
            <person name="Hooper A."/>
            <person name="Klotz M."/>
            <person name="Norton J."/>
            <person name="Sayavedra-Soto L."/>
            <person name="Arciero D."/>
            <person name="Hommes N."/>
            <person name="Whittaker M."/>
            <person name="Arp D."/>
        </authorList>
    </citation>
    <scope>NUCLEOTIDE SEQUENCE [LARGE SCALE GENOMIC DNA]</scope>
    <source>
        <strain evidence="3">ATCC 19718 / CIP 103999 / KCTC 2705 / NBRC 14298</strain>
    </source>
</reference>
<protein>
    <recommendedName>
        <fullName evidence="1">Flagellar hook-length control protein-like C-terminal domain-containing protein</fullName>
    </recommendedName>
</protein>
<evidence type="ECO:0000313" key="2">
    <source>
        <dbReference type="EMBL" id="CAD85988.1"/>
    </source>
</evidence>
<evidence type="ECO:0000313" key="3">
    <source>
        <dbReference type="Proteomes" id="UP000001416"/>
    </source>
</evidence>
<gene>
    <name evidence="2" type="ordered locus">NE2077</name>
</gene>
<feature type="domain" description="Flagellar hook-length control protein-like C-terminal" evidence="1">
    <location>
        <begin position="268"/>
        <end position="340"/>
    </location>
</feature>
<dbReference type="HOGENOM" id="CLU_033226_0_0_4"/>
<dbReference type="InterPro" id="IPR021136">
    <property type="entry name" value="Flagellar_hook_control-like_C"/>
</dbReference>
<sequence length="342" mass="37150">MISNPVNSAVIVSATPTDAISQTRPVSAVTPVPDATQSDTPAFILGQKYRAQIGERLTNGHSLVNVAGRWLQMRMPASANPGNILELTLIEQSPRLKFLLHSGTQGGNNPTTLSPAGRLIAQLLSQPAPPAMKTANEAAPLLPIPPATGRERIQLPAQLQQALSASGLFYEAHLVQWLSGNRSLQQLRQEPQGKLPAPATVSTTITDSATASPVASQAVSLIQQQLHTLETGTIQWRGEIWPGQTMEWDITEYPDDQGKEQADNEKTGKSGRWQTRIHLQLPNLGKITATIMIEPQGMRIRLDADSDEITRQLRKEQITLASAMQTTGLTIRAMDIQQHEAT</sequence>
<accession>Q82T52</accession>
<dbReference type="AlphaFoldDB" id="Q82T52"/>
<keyword evidence="3" id="KW-1185">Reference proteome</keyword>
<dbReference type="Pfam" id="PF02120">
    <property type="entry name" value="Flg_hook"/>
    <property type="match status" value="1"/>
</dbReference>
<dbReference type="Proteomes" id="UP000001416">
    <property type="component" value="Chromosome"/>
</dbReference>
<dbReference type="Gene3D" id="3.30.750.140">
    <property type="match status" value="1"/>
</dbReference>
<evidence type="ECO:0000259" key="1">
    <source>
        <dbReference type="Pfam" id="PF02120"/>
    </source>
</evidence>
<dbReference type="KEGG" id="neu:NE2077"/>
<dbReference type="OrthoDB" id="5296742at2"/>
<proteinExistence type="predicted"/>
<dbReference type="EMBL" id="AL954747">
    <property type="protein sequence ID" value="CAD85988.1"/>
    <property type="molecule type" value="Genomic_DNA"/>
</dbReference>
<dbReference type="GeneID" id="87105216"/>
<dbReference type="STRING" id="228410.NE2077"/>
<dbReference type="RefSeq" id="WP_011112586.1">
    <property type="nucleotide sequence ID" value="NC_004757.1"/>
</dbReference>